<dbReference type="GeneID" id="75828610"/>
<keyword evidence="3" id="KW-1185">Reference proteome</keyword>
<gene>
    <name evidence="2" type="ORF">J7T54_002094</name>
</gene>
<dbReference type="AlphaFoldDB" id="A0A9P9Y414"/>
<feature type="region of interest" description="Disordered" evidence="1">
    <location>
        <begin position="297"/>
        <end position="326"/>
    </location>
</feature>
<sequence>MNALNAGYSPGYLPMMDSNNIFLDDWNTQMAIAEASRRLRKGYATPSNGLNMRVSKPASASTSPVRRRAYGNDMAFQQQCPQARTDRTTRPSRPLSWHPNACFYTPQLYQETSSCYPISTPSLYTTGPAYYPPQQQQQQRFSPNMAAFSTNASPSSACSPLPLGYPQASVPQYVSPEAWQQHTTPYYPDSSHQMNTDGPPALTYARGSGTPEDWSNDMAVHNMSQTTNPPTPEAFVNTRAPQPAVNEESSMIDGNDEDEGEILVGMGLYDTATKYDQDPQLDNYRSTVSSLLGSVYRPSEATGKGLTLEEAWEPPQSDEEENGDDE</sequence>
<dbReference type="OrthoDB" id="5378435at2759"/>
<organism evidence="2 3">
    <name type="scientific">Emericellopsis cladophorae</name>
    <dbReference type="NCBI Taxonomy" id="2686198"/>
    <lineage>
        <taxon>Eukaryota</taxon>
        <taxon>Fungi</taxon>
        <taxon>Dikarya</taxon>
        <taxon>Ascomycota</taxon>
        <taxon>Pezizomycotina</taxon>
        <taxon>Sordariomycetes</taxon>
        <taxon>Hypocreomycetidae</taxon>
        <taxon>Hypocreales</taxon>
        <taxon>Bionectriaceae</taxon>
        <taxon>Emericellopsis</taxon>
    </lineage>
</organism>
<reference evidence="2" key="2">
    <citation type="submission" date="2022-07" db="EMBL/GenBank/DDBJ databases">
        <authorList>
            <person name="Goncalves M.F.M."/>
            <person name="Hilario S."/>
            <person name="Van De Peer Y."/>
            <person name="Esteves A.C."/>
            <person name="Alves A."/>
        </authorList>
    </citation>
    <scope>NUCLEOTIDE SEQUENCE</scope>
    <source>
        <strain evidence="2">MUM 19.33</strain>
    </source>
</reference>
<evidence type="ECO:0000313" key="3">
    <source>
        <dbReference type="Proteomes" id="UP001055219"/>
    </source>
</evidence>
<evidence type="ECO:0000313" key="2">
    <source>
        <dbReference type="EMBL" id="KAI6782935.1"/>
    </source>
</evidence>
<accession>A0A9P9Y414</accession>
<evidence type="ECO:0000256" key="1">
    <source>
        <dbReference type="SAM" id="MobiDB-lite"/>
    </source>
</evidence>
<dbReference type="RefSeq" id="XP_051363791.1">
    <property type="nucleotide sequence ID" value="XM_051504698.1"/>
</dbReference>
<proteinExistence type="predicted"/>
<dbReference type="Proteomes" id="UP001055219">
    <property type="component" value="Unassembled WGS sequence"/>
</dbReference>
<protein>
    <submittedName>
        <fullName evidence="2">Uncharacterized protein</fullName>
    </submittedName>
</protein>
<comment type="caution">
    <text evidence="2">The sequence shown here is derived from an EMBL/GenBank/DDBJ whole genome shotgun (WGS) entry which is preliminary data.</text>
</comment>
<reference evidence="2" key="1">
    <citation type="journal article" date="2021" name="J Fungi (Basel)">
        <title>Genomic and Metabolomic Analyses of the Marine Fungus Emericellopsis cladophorae: Insights into Saltwater Adaptability Mechanisms and Its Biosynthetic Potential.</title>
        <authorList>
            <person name="Goncalves M.F.M."/>
            <person name="Hilario S."/>
            <person name="Van de Peer Y."/>
            <person name="Esteves A.C."/>
            <person name="Alves A."/>
        </authorList>
    </citation>
    <scope>NUCLEOTIDE SEQUENCE</scope>
    <source>
        <strain evidence="2">MUM 19.33</strain>
    </source>
</reference>
<name>A0A9P9Y414_9HYPO</name>
<feature type="compositionally biased region" description="Acidic residues" evidence="1">
    <location>
        <begin position="310"/>
        <end position="326"/>
    </location>
</feature>
<feature type="region of interest" description="Disordered" evidence="1">
    <location>
        <begin position="73"/>
        <end position="93"/>
    </location>
</feature>
<dbReference type="EMBL" id="JAGIXG020000010">
    <property type="protein sequence ID" value="KAI6782935.1"/>
    <property type="molecule type" value="Genomic_DNA"/>
</dbReference>